<sequence length="237" mass="28379">MNIQQARNQIQQQLGVYLNETSLKTVKEFQEAKKNKKQTDPVIQMKKQTPEYFPIQSLPQQDEVVINLDEFKFEPQVKQKSWQTQLLEAQQKQQPIYHQIYGYCLEQFKFDSIMERLQLLRKSLFKKKMPNGDIQKIEEFIPFYTLRRMAMQLPTETSEMNSMLQDHFVTEAFLKEIRYFLKQQNIDKSLIFYHPKMYEQNDDQLEQLLAEFVELDKQGSSGLEEELKVFPSTQLKC</sequence>
<protein>
    <submittedName>
        <fullName evidence="1">Uncharacterized protein</fullName>
    </submittedName>
</protein>
<accession>A0A8S1SI86</accession>
<comment type="caution">
    <text evidence="1">The sequence shown here is derived from an EMBL/GenBank/DDBJ whole genome shotgun (WGS) entry which is preliminary data.</text>
</comment>
<organism evidence="1 2">
    <name type="scientific">Paramecium octaurelia</name>
    <dbReference type="NCBI Taxonomy" id="43137"/>
    <lineage>
        <taxon>Eukaryota</taxon>
        <taxon>Sar</taxon>
        <taxon>Alveolata</taxon>
        <taxon>Ciliophora</taxon>
        <taxon>Intramacronucleata</taxon>
        <taxon>Oligohymenophorea</taxon>
        <taxon>Peniculida</taxon>
        <taxon>Parameciidae</taxon>
        <taxon>Paramecium</taxon>
    </lineage>
</organism>
<dbReference type="OMA" id="EFIPFYT"/>
<proteinExistence type="predicted"/>
<keyword evidence="2" id="KW-1185">Reference proteome</keyword>
<evidence type="ECO:0000313" key="1">
    <source>
        <dbReference type="EMBL" id="CAD8141071.1"/>
    </source>
</evidence>
<dbReference type="OrthoDB" id="301174at2759"/>
<dbReference type="EMBL" id="CAJJDP010000011">
    <property type="protein sequence ID" value="CAD8141071.1"/>
    <property type="molecule type" value="Genomic_DNA"/>
</dbReference>
<reference evidence="1" key="1">
    <citation type="submission" date="2021-01" db="EMBL/GenBank/DDBJ databases">
        <authorList>
            <consortium name="Genoscope - CEA"/>
            <person name="William W."/>
        </authorList>
    </citation>
    <scope>NUCLEOTIDE SEQUENCE</scope>
</reference>
<evidence type="ECO:0000313" key="2">
    <source>
        <dbReference type="Proteomes" id="UP000683925"/>
    </source>
</evidence>
<dbReference type="AlphaFoldDB" id="A0A8S1SI86"/>
<name>A0A8S1SI86_PAROT</name>
<dbReference type="Proteomes" id="UP000683925">
    <property type="component" value="Unassembled WGS sequence"/>
</dbReference>
<gene>
    <name evidence="1" type="ORF">POCTA_138.1.T0120227</name>
</gene>